<evidence type="ECO:0000313" key="2">
    <source>
        <dbReference type="EMBL" id="SEL29270.1"/>
    </source>
</evidence>
<dbReference type="AlphaFoldDB" id="A0A1H7P075"/>
<keyword evidence="3" id="KW-1185">Reference proteome</keyword>
<proteinExistence type="predicted"/>
<dbReference type="InterPro" id="IPR008969">
    <property type="entry name" value="CarboxyPept-like_regulatory"/>
</dbReference>
<dbReference type="Pfam" id="PF13715">
    <property type="entry name" value="CarbopepD_reg_2"/>
    <property type="match status" value="1"/>
</dbReference>
<evidence type="ECO:0000256" key="1">
    <source>
        <dbReference type="SAM" id="SignalP"/>
    </source>
</evidence>
<protein>
    <submittedName>
        <fullName evidence="2">CarboxypepD_reg-like domain-containing protein</fullName>
    </submittedName>
</protein>
<dbReference type="OrthoDB" id="1201225at2"/>
<evidence type="ECO:0000313" key="3">
    <source>
        <dbReference type="Proteomes" id="UP000198990"/>
    </source>
</evidence>
<name>A0A1H7P075_9FLAO</name>
<dbReference type="RefSeq" id="WP_091622666.1">
    <property type="nucleotide sequence ID" value="NZ_FNZN01000003.1"/>
</dbReference>
<dbReference type="Proteomes" id="UP000198990">
    <property type="component" value="Unassembled WGS sequence"/>
</dbReference>
<gene>
    <name evidence="2" type="ORF">SAMN04488008_103327</name>
</gene>
<dbReference type="SUPFAM" id="SSF49464">
    <property type="entry name" value="Carboxypeptidase regulatory domain-like"/>
    <property type="match status" value="1"/>
</dbReference>
<organism evidence="2 3">
    <name type="scientific">Maribacter orientalis</name>
    <dbReference type="NCBI Taxonomy" id="228957"/>
    <lineage>
        <taxon>Bacteria</taxon>
        <taxon>Pseudomonadati</taxon>
        <taxon>Bacteroidota</taxon>
        <taxon>Flavobacteriia</taxon>
        <taxon>Flavobacteriales</taxon>
        <taxon>Flavobacteriaceae</taxon>
        <taxon>Maribacter</taxon>
    </lineage>
</organism>
<dbReference type="Gene3D" id="2.60.40.1120">
    <property type="entry name" value="Carboxypeptidase-like, regulatory domain"/>
    <property type="match status" value="1"/>
</dbReference>
<sequence>MKIFTTKFLFIYLLVSTCVSLSAQTSEFLRAKVLDQQTGEPVLFATVSIKGKSKGVITNMDGSFRLPINFWKSGISIEISSMGYEKKEFDLQKFSPNDINIVRLVPGVFTLNEAVVIAKGEKRLSARAIVRRAIERIPKNYPLSNFSTKGYYRDYQLDSLGYLNLNEAILQVFDNGFDEIDSVSTKTRIYEYKQNTTFRRDTLADDSYNYKDWKKTIDNAYLESHGGNEFTILRVHDAIRNYKINSFDLINSMEDGDILKNHSFKKMEDTYFDGEPLYTIRIKKILPGYEARGTVYISKNNYAIHKLQYAVYDDNKRNKNERLQEIGVKGELIFEIVSEYNRDSDLKMYLNYISFHNTFQLSIRPKFVIEDLLIMAEKRAFLLNFNNQPVIDPIFQSNEWYDFNYKGKKIEFEKIEVKSNSTIVLFPKMSSRDLSNMFGDLETMANKNRDVSAAMKFKVTGLKDVEGNMLNTWTYRNYDQFREFFTQETFPNLSVGISKDSLMLKDAPLDGKLQPICLQCKSSSYWMNTPLQNTKQ</sequence>
<feature type="signal peptide" evidence="1">
    <location>
        <begin position="1"/>
        <end position="23"/>
    </location>
</feature>
<accession>A0A1H7P075</accession>
<reference evidence="3" key="1">
    <citation type="submission" date="2016-10" db="EMBL/GenBank/DDBJ databases">
        <authorList>
            <person name="Varghese N."/>
            <person name="Submissions S."/>
        </authorList>
    </citation>
    <scope>NUCLEOTIDE SEQUENCE [LARGE SCALE GENOMIC DNA]</scope>
    <source>
        <strain evidence="3">DSM 16471</strain>
    </source>
</reference>
<dbReference type="EMBL" id="FNZN01000003">
    <property type="protein sequence ID" value="SEL29270.1"/>
    <property type="molecule type" value="Genomic_DNA"/>
</dbReference>
<feature type="chain" id="PRO_5011502761" evidence="1">
    <location>
        <begin position="24"/>
        <end position="536"/>
    </location>
</feature>
<dbReference type="STRING" id="228957.SAMN04488008_103327"/>
<keyword evidence="1" id="KW-0732">Signal</keyword>